<reference evidence="3 4" key="1">
    <citation type="submission" date="2019-07" db="EMBL/GenBank/DDBJ databases">
        <title>Genomics analysis of Aphanomyces spp. identifies a new class of oomycete effector associated with host adaptation.</title>
        <authorList>
            <person name="Gaulin E."/>
        </authorList>
    </citation>
    <scope>NUCLEOTIDE SEQUENCE [LARGE SCALE GENOMIC DNA]</scope>
    <source>
        <strain evidence="3 4">ATCC 201684</strain>
    </source>
</reference>
<evidence type="ECO:0000259" key="2">
    <source>
        <dbReference type="Pfam" id="PF25204"/>
    </source>
</evidence>
<dbReference type="InterPro" id="IPR056498">
    <property type="entry name" value="DAAF9_N"/>
</dbReference>
<name>A0A6G0WT27_9STRA</name>
<feature type="domain" description="DAAF9 N-terminal" evidence="1">
    <location>
        <begin position="5"/>
        <end position="189"/>
    </location>
</feature>
<evidence type="ECO:0000313" key="4">
    <source>
        <dbReference type="Proteomes" id="UP000481153"/>
    </source>
</evidence>
<proteinExistence type="predicted"/>
<dbReference type="CDD" id="cd22936">
    <property type="entry name" value="shulin_C20orf194-like"/>
    <property type="match status" value="1"/>
</dbReference>
<sequence length="1163" mass="128396">MQKCVFTGQDSFHRVKQLQELCKDNECDAILLVGGADGLYSQGSQAALKYLFLGKSGQELLGEQVIPQQFENLEDIVIVLTSRAISIFYILDSDSATFLLPLISSWRNVIEYVATDDMPQDVRELKKIQAFRDMTEPHATIGIPLDTKSDPKMTAEKWPLVQAYGLDEISGRGFFTMHHNVLSCTGSLANRMKILDAYCARRLVNDAAPTLLHHFGGFLDKLENSTPADRAALSEVDAGDDLTSFYEFGTIRDEARGLVKPNHRGARLLFGTRTATPTAAASKAITPAHAGVRGFAASHFTIVAEDPLTGLRAARTYFLGTGKCGVRIVDTEALVHTSLEKLDRYDSIPNNALDTRHLIDLYLAVLEVHTDVLSEFVSMTKTNEPLKKCVENLQALASQLYAKRLDPGLRALATQLTVNAEYIDACGESTALSSAKWAQAYITVTLNSIPSIVVPGEILGSIIVGDTVLFDPNEEKNEEALILTADFARVKAWIQAGQEADFASHVDDVLQSEYMLENVLRVGREIGDSILHASILIHSDQMPSGFVLHSPSCQPLIVSFPTDAKAIRILPTPHEELLLIVIEFRDEPKNSVHKCLPCQVNSTSIALPLLAGSRMQEALLGVLEKWKHSAAALDIPLIKPSDVNDQETKIPVGFQRGCDKLLGHDDQSQVKNRFFPPWFIAKSGLNPVSTWIKPKSHADPINVPVTVFVGVPGSDVQSIACSLIEVSSSTNEWHHVIVEIPHETDSTQLIPCRLASALDGIDTHSSWERRPRILLTVVGYVDTITICAAIKSSPQGHRLKLSAVTAVVSGVALHQPKSFNPVPKLWDQLVAGFVTTIVLTCIQELSKTQLHRLRMRVDAVNPFADVLCLRSASFSDCGDLSPLLALDGFETTDRVNYRDAHFPQWQTSPSTYVVPTTDISAVRFEMQLSVDRYRFLACIQKGLFSHTNLKTTTPVYPLQLPVVELKGLRLAQALAMEKVQQSAVYSTEKEVNLPDNISALASESGCVWTLEASLSFSNDNQHSYAYLNTGSKAFLRPLPPMSAPVCSFVFTGTNLQADKLRQLLLLCCPARHFVVAAVRGPGQITPEEKREIQARHVTDPLPDGYMFDGTSYYDYFGGQYEFHPNIQEFINAYLSKKNDAARLHNIELEQDLLRCEERTKQCV</sequence>
<dbReference type="PANTHER" id="PTHR33664:SF1">
    <property type="entry name" value="DYNEIN AXONEMAL ASSEMBLY FACTOR 9"/>
    <property type="match status" value="1"/>
</dbReference>
<protein>
    <submittedName>
        <fullName evidence="3">Uncharacterized protein</fullName>
    </submittedName>
</protein>
<gene>
    <name evidence="3" type="ORF">Ae201684_012002</name>
</gene>
<dbReference type="InterPro" id="IPR040342">
    <property type="entry name" value="DNAAF9"/>
</dbReference>
<dbReference type="PANTHER" id="PTHR33664">
    <property type="entry name" value="RCG26366"/>
    <property type="match status" value="1"/>
</dbReference>
<feature type="domain" description="DAAF9" evidence="2">
    <location>
        <begin position="705"/>
        <end position="905"/>
    </location>
</feature>
<keyword evidence="4" id="KW-1185">Reference proteome</keyword>
<dbReference type="Pfam" id="PF23281">
    <property type="entry name" value="DAAF9_N"/>
    <property type="match status" value="1"/>
</dbReference>
<evidence type="ECO:0000259" key="1">
    <source>
        <dbReference type="Pfam" id="PF23281"/>
    </source>
</evidence>
<dbReference type="AlphaFoldDB" id="A0A6G0WT27"/>
<accession>A0A6G0WT27</accession>
<evidence type="ECO:0000313" key="3">
    <source>
        <dbReference type="EMBL" id="KAF0730580.1"/>
    </source>
</evidence>
<dbReference type="Pfam" id="PF25204">
    <property type="entry name" value="DAAF9_2"/>
    <property type="match status" value="1"/>
</dbReference>
<dbReference type="EMBL" id="VJMJ01000153">
    <property type="protein sequence ID" value="KAF0730580.1"/>
    <property type="molecule type" value="Genomic_DNA"/>
</dbReference>
<organism evidence="3 4">
    <name type="scientific">Aphanomyces euteiches</name>
    <dbReference type="NCBI Taxonomy" id="100861"/>
    <lineage>
        <taxon>Eukaryota</taxon>
        <taxon>Sar</taxon>
        <taxon>Stramenopiles</taxon>
        <taxon>Oomycota</taxon>
        <taxon>Saprolegniomycetes</taxon>
        <taxon>Saprolegniales</taxon>
        <taxon>Verrucalvaceae</taxon>
        <taxon>Aphanomyces</taxon>
    </lineage>
</organism>
<dbReference type="VEuPathDB" id="FungiDB:AeMF1_002956"/>
<dbReference type="InterPro" id="IPR057478">
    <property type="entry name" value="DAAF9_2"/>
</dbReference>
<dbReference type="Proteomes" id="UP000481153">
    <property type="component" value="Unassembled WGS sequence"/>
</dbReference>
<comment type="caution">
    <text evidence="3">The sequence shown here is derived from an EMBL/GenBank/DDBJ whole genome shotgun (WGS) entry which is preliminary data.</text>
</comment>